<evidence type="ECO:0000256" key="6">
    <source>
        <dbReference type="ARBA" id="ARBA00023136"/>
    </source>
</evidence>
<evidence type="ECO:0000313" key="9">
    <source>
        <dbReference type="Proteomes" id="UP000694843"/>
    </source>
</evidence>
<keyword evidence="5 7" id="KW-1133">Transmembrane helix</keyword>
<dbReference type="RefSeq" id="XP_018022495.1">
    <property type="nucleotide sequence ID" value="XM_018167006.2"/>
</dbReference>
<evidence type="ECO:0000256" key="3">
    <source>
        <dbReference type="ARBA" id="ARBA00022692"/>
    </source>
</evidence>
<evidence type="ECO:0000256" key="1">
    <source>
        <dbReference type="ARBA" id="ARBA00004141"/>
    </source>
</evidence>
<dbReference type="Gene3D" id="1.20.1530.20">
    <property type="match status" value="1"/>
</dbReference>
<feature type="transmembrane region" description="Helical" evidence="7">
    <location>
        <begin position="390"/>
        <end position="409"/>
    </location>
</feature>
<dbReference type="GO" id="GO:0015293">
    <property type="term" value="F:symporter activity"/>
    <property type="evidence" value="ECO:0007669"/>
    <property type="project" value="UniProtKB-KW"/>
</dbReference>
<feature type="transmembrane region" description="Helical" evidence="7">
    <location>
        <begin position="421"/>
        <end position="443"/>
    </location>
</feature>
<keyword evidence="8" id="KW-0732">Signal</keyword>
<feature type="transmembrane region" description="Helical" evidence="7">
    <location>
        <begin position="198"/>
        <end position="224"/>
    </location>
</feature>
<evidence type="ECO:0000313" key="10">
    <source>
        <dbReference type="RefSeq" id="XP_018022495.1"/>
    </source>
</evidence>
<feature type="transmembrane region" description="Helical" evidence="7">
    <location>
        <begin position="107"/>
        <end position="125"/>
    </location>
</feature>
<dbReference type="Pfam" id="PF01758">
    <property type="entry name" value="SBF"/>
    <property type="match status" value="1"/>
</dbReference>
<dbReference type="Proteomes" id="UP000694843">
    <property type="component" value="Unplaced"/>
</dbReference>
<feature type="signal peptide" evidence="8">
    <location>
        <begin position="1"/>
        <end position="23"/>
    </location>
</feature>
<keyword evidence="3 7" id="KW-0812">Transmembrane</keyword>
<feature type="chain" id="PRO_5034436348" evidence="8">
    <location>
        <begin position="24"/>
        <end position="513"/>
    </location>
</feature>
<gene>
    <name evidence="10" type="primary">LOC108678553</name>
</gene>
<comment type="subcellular location">
    <subcellularLocation>
        <location evidence="1">Membrane</location>
        <topology evidence="1">Multi-pass membrane protein</topology>
    </subcellularLocation>
</comment>
<evidence type="ECO:0000256" key="4">
    <source>
        <dbReference type="ARBA" id="ARBA00022847"/>
    </source>
</evidence>
<dbReference type="GeneID" id="108678553"/>
<evidence type="ECO:0000256" key="5">
    <source>
        <dbReference type="ARBA" id="ARBA00022989"/>
    </source>
</evidence>
<proteinExistence type="inferred from homology"/>
<keyword evidence="4" id="KW-0769">Symport</keyword>
<feature type="transmembrane region" description="Helical" evidence="7">
    <location>
        <begin position="330"/>
        <end position="348"/>
    </location>
</feature>
<feature type="transmembrane region" description="Helical" evidence="7">
    <location>
        <begin position="354"/>
        <end position="378"/>
    </location>
</feature>
<keyword evidence="6 7" id="KW-0472">Membrane</keyword>
<dbReference type="InterPro" id="IPR038770">
    <property type="entry name" value="Na+/solute_symporter_sf"/>
</dbReference>
<dbReference type="KEGG" id="hazt:108678553"/>
<feature type="transmembrane region" description="Helical" evidence="7">
    <location>
        <begin position="299"/>
        <end position="318"/>
    </location>
</feature>
<comment type="similarity">
    <text evidence="2">Belongs to the bile acid:sodium symporter (BASS) (TC 2.A.28) family.</text>
</comment>
<organism evidence="9 10">
    <name type="scientific">Hyalella azteca</name>
    <name type="common">Amphipod</name>
    <dbReference type="NCBI Taxonomy" id="294128"/>
    <lineage>
        <taxon>Eukaryota</taxon>
        <taxon>Metazoa</taxon>
        <taxon>Ecdysozoa</taxon>
        <taxon>Arthropoda</taxon>
        <taxon>Crustacea</taxon>
        <taxon>Multicrustacea</taxon>
        <taxon>Malacostraca</taxon>
        <taxon>Eumalacostraca</taxon>
        <taxon>Peracarida</taxon>
        <taxon>Amphipoda</taxon>
        <taxon>Senticaudata</taxon>
        <taxon>Talitrida</taxon>
        <taxon>Talitroidea</taxon>
        <taxon>Hyalellidae</taxon>
        <taxon>Hyalella</taxon>
    </lineage>
</organism>
<feature type="transmembrane region" description="Helical" evidence="7">
    <location>
        <begin position="256"/>
        <end position="279"/>
    </location>
</feature>
<dbReference type="OrthoDB" id="203097at2759"/>
<dbReference type="AlphaFoldDB" id="A0A8B7P946"/>
<dbReference type="InterPro" id="IPR002657">
    <property type="entry name" value="BilAc:Na_symport/Acr3"/>
</dbReference>
<dbReference type="PROSITE" id="PS51257">
    <property type="entry name" value="PROKAR_LIPOPROTEIN"/>
    <property type="match status" value="1"/>
</dbReference>
<accession>A0A8B7P946</accession>
<dbReference type="PANTHER" id="PTHR10361">
    <property type="entry name" value="SODIUM-BILE ACID COTRANSPORTER"/>
    <property type="match status" value="1"/>
</dbReference>
<evidence type="ECO:0000256" key="7">
    <source>
        <dbReference type="SAM" id="Phobius"/>
    </source>
</evidence>
<evidence type="ECO:0000256" key="8">
    <source>
        <dbReference type="SAM" id="SignalP"/>
    </source>
</evidence>
<sequence length="513" mass="57089">MSHKCRFELIFFTLLLAACSVQSYYLEVWEGPEYRIPDSTYSQLTLSFCYNSSDPDDASMVSRIVEEQLSVVVHPYTEVYWHVIFANSTLVFSPEDIQNKANQSFTIISYYWGYFSLTFYGALAARPSDVNHGVNNSIWMGEKKLLRNDTIIIVDRRESSKIADTAFMIGAVSFSLFNTVLMGSQLDLQIILAVIKRPVGPLCGIFCQFICMPLFSFGVGWLLLDDPLQRLGLFTLGCSPGGQNSNFWTLLYNGDINLSITMTFCSTIIAMAMMPTWMYLLGSKLLGEGSSITIPYMNLITSLIGFSVPLFIGLLIKYKKYNWAVFAGKIIKPMTFCMILYFISFGMYNNYKGFALITGNVALAGLMVAAGGYTAGALMSTLFCLKKKQIIAISIETAFQNAAIAYLLLKLSLGTPDSDLAAVPVLAQLFQTGPPLLMIFLIWQALQKCGICLPDVETVEPEDKIDGKHDVTRALMAESPIDDIPRTPGLLFDPSMPEEFRVRTTDDLTKKAC</sequence>
<dbReference type="InterPro" id="IPR004710">
    <property type="entry name" value="Bilac:Na_transpt"/>
</dbReference>
<evidence type="ECO:0000256" key="2">
    <source>
        <dbReference type="ARBA" id="ARBA00006528"/>
    </source>
</evidence>
<dbReference type="GO" id="GO:0016020">
    <property type="term" value="C:membrane"/>
    <property type="evidence" value="ECO:0007669"/>
    <property type="project" value="UniProtKB-SubCell"/>
</dbReference>
<keyword evidence="9" id="KW-1185">Reference proteome</keyword>
<reference evidence="10" key="1">
    <citation type="submission" date="2025-08" db="UniProtKB">
        <authorList>
            <consortium name="RefSeq"/>
        </authorList>
    </citation>
    <scope>IDENTIFICATION</scope>
    <source>
        <tissue evidence="10">Whole organism</tissue>
    </source>
</reference>
<feature type="transmembrane region" description="Helical" evidence="7">
    <location>
        <begin position="166"/>
        <end position="186"/>
    </location>
</feature>
<dbReference type="PANTHER" id="PTHR10361:SF28">
    <property type="entry name" value="P3 PROTEIN-RELATED"/>
    <property type="match status" value="1"/>
</dbReference>
<protein>
    <submittedName>
        <fullName evidence="10">Sodium/bile acid cotransporter isoform X1</fullName>
    </submittedName>
</protein>
<keyword evidence="4" id="KW-0813">Transport</keyword>
<name>A0A8B7P946_HYAAZ</name>